<organism evidence="1">
    <name type="scientific">Candidatus Methanogaster sp. ANME-2c ERB4</name>
    <dbReference type="NCBI Taxonomy" id="2759911"/>
    <lineage>
        <taxon>Archaea</taxon>
        <taxon>Methanobacteriati</taxon>
        <taxon>Methanobacteriota</taxon>
        <taxon>Stenosarchaea group</taxon>
        <taxon>Methanomicrobia</taxon>
        <taxon>Methanosarcinales</taxon>
        <taxon>ANME-2 cluster</taxon>
        <taxon>Candidatus Methanogasteraceae</taxon>
        <taxon>Candidatus Methanogaster</taxon>
    </lineage>
</organism>
<accession>A0A7G9YNN5</accession>
<gene>
    <name evidence="1" type="ORF">AIHMFPNM_00020</name>
</gene>
<sequence>MKEEIALRWIKNVENDLKSVKHLLTFADAQTDVISFNCQ</sequence>
<reference evidence="1" key="1">
    <citation type="submission" date="2020-06" db="EMBL/GenBank/DDBJ databases">
        <title>Unique genomic features of the anaerobic methanotrophic archaea.</title>
        <authorList>
            <person name="Chadwick G.L."/>
            <person name="Skennerton C.T."/>
            <person name="Laso-Perez R."/>
            <person name="Leu A.O."/>
            <person name="Speth D.R."/>
            <person name="Yu H."/>
            <person name="Morgan-Lang C."/>
            <person name="Hatzenpichler R."/>
            <person name="Goudeau D."/>
            <person name="Malmstrom R."/>
            <person name="Brazelton W.J."/>
            <person name="Woyke T."/>
            <person name="Hallam S.J."/>
            <person name="Tyson G.W."/>
            <person name="Wegener G."/>
            <person name="Boetius A."/>
            <person name="Orphan V."/>
        </authorList>
    </citation>
    <scope>NUCLEOTIDE SEQUENCE</scope>
</reference>
<proteinExistence type="predicted"/>
<name>A0A7G9YNN5_9EURY</name>
<dbReference type="AlphaFoldDB" id="A0A7G9YNN5"/>
<protein>
    <submittedName>
        <fullName evidence="1">Uncharacterized protein</fullName>
    </submittedName>
</protein>
<dbReference type="EMBL" id="MT631384">
    <property type="protein sequence ID" value="QNO49619.1"/>
    <property type="molecule type" value="Genomic_DNA"/>
</dbReference>
<evidence type="ECO:0000313" key="1">
    <source>
        <dbReference type="EMBL" id="QNO49619.1"/>
    </source>
</evidence>